<dbReference type="Proteomes" id="UP000050266">
    <property type="component" value="Unassembled WGS sequence"/>
</dbReference>
<protein>
    <submittedName>
        <fullName evidence="1">TraU protein</fullName>
    </submittedName>
</protein>
<comment type="caution">
    <text evidence="1">The sequence shown here is derived from an EMBL/GenBank/DDBJ whole genome shotgun (WGS) entry which is preliminary data.</text>
</comment>
<reference evidence="1 2" key="1">
    <citation type="submission" date="2015-09" db="EMBL/GenBank/DDBJ databases">
        <title>Genome announcement of multiple Pseudomonas syringae strains.</title>
        <authorList>
            <person name="Thakur S."/>
            <person name="Wang P.W."/>
            <person name="Gong Y."/>
            <person name="Weir B.S."/>
            <person name="Guttman D.S."/>
        </authorList>
    </citation>
    <scope>NUCLEOTIDE SEQUENCE [LARGE SCALE GENOMIC DNA]</scope>
    <source>
        <strain evidence="1 2">ICMP3962</strain>
    </source>
</reference>
<accession>A0A0Q0DS89</accession>
<feature type="non-terminal residue" evidence="1">
    <location>
        <position position="1"/>
    </location>
</feature>
<evidence type="ECO:0000313" key="1">
    <source>
        <dbReference type="EMBL" id="KPZ10716.1"/>
    </source>
</evidence>
<dbReference type="EMBL" id="LJRQ01000263">
    <property type="protein sequence ID" value="KPZ10716.1"/>
    <property type="molecule type" value="Genomic_DNA"/>
</dbReference>
<dbReference type="PATRIC" id="fig|251720.4.peg.4053"/>
<evidence type="ECO:0000313" key="2">
    <source>
        <dbReference type="Proteomes" id="UP000050266"/>
    </source>
</evidence>
<sequence length="49" mass="5366">ARAILAEAFPQGTAEKLIALRQKQAGEADSNNVIRTLANELIKQRGYNL</sequence>
<organism evidence="1 2">
    <name type="scientific">Pseudomonas amygdali pv. ulmi</name>
    <dbReference type="NCBI Taxonomy" id="251720"/>
    <lineage>
        <taxon>Bacteria</taxon>
        <taxon>Pseudomonadati</taxon>
        <taxon>Pseudomonadota</taxon>
        <taxon>Gammaproteobacteria</taxon>
        <taxon>Pseudomonadales</taxon>
        <taxon>Pseudomonadaceae</taxon>
        <taxon>Pseudomonas</taxon>
        <taxon>Pseudomonas amygdali</taxon>
    </lineage>
</organism>
<name>A0A0Q0DS89_PSEA0</name>
<gene>
    <name evidence="1" type="ORF">ALO41_05250</name>
</gene>
<proteinExistence type="predicted"/>
<dbReference type="AlphaFoldDB" id="A0A0Q0DS89"/>